<evidence type="ECO:0000256" key="1">
    <source>
        <dbReference type="SAM" id="MobiDB-lite"/>
    </source>
</evidence>
<dbReference type="Proteomes" id="UP000190626">
    <property type="component" value="Unassembled WGS sequence"/>
</dbReference>
<dbReference type="AlphaFoldDB" id="A0A1V4HFI5"/>
<name>A0A1V4HFI5_9BACL</name>
<proteinExistence type="predicted"/>
<reference evidence="3" key="1">
    <citation type="submission" date="2016-07" db="EMBL/GenBank/DDBJ databases">
        <authorList>
            <person name="Florea S."/>
            <person name="Webb J.S."/>
            <person name="Jaromczyk J."/>
            <person name="Schardl C.L."/>
        </authorList>
    </citation>
    <scope>NUCLEOTIDE SEQUENCE [LARGE SCALE GENOMIC DNA]</scope>
    <source>
        <strain evidence="3">CY1</strain>
    </source>
</reference>
<protein>
    <submittedName>
        <fullName evidence="2">Uncharacterized protein</fullName>
    </submittedName>
</protein>
<sequence length="71" mass="7525">MSLGPLLNPCVDSACQEVSDWIISSRAETAFWQALGTFAGTMPASPAETAPSTQKRSKPAKYPAGLPPYLL</sequence>
<evidence type="ECO:0000313" key="3">
    <source>
        <dbReference type="Proteomes" id="UP000190626"/>
    </source>
</evidence>
<comment type="caution">
    <text evidence="2">The sequence shown here is derived from an EMBL/GenBank/DDBJ whole genome shotgun (WGS) entry which is preliminary data.</text>
</comment>
<accession>A0A1V4HFI5</accession>
<evidence type="ECO:0000313" key="2">
    <source>
        <dbReference type="EMBL" id="OPH53336.1"/>
    </source>
</evidence>
<feature type="region of interest" description="Disordered" evidence="1">
    <location>
        <begin position="42"/>
        <end position="71"/>
    </location>
</feature>
<organism evidence="2 3">
    <name type="scientific">Paenibacillus ferrarius</name>
    <dbReference type="NCBI Taxonomy" id="1469647"/>
    <lineage>
        <taxon>Bacteria</taxon>
        <taxon>Bacillati</taxon>
        <taxon>Bacillota</taxon>
        <taxon>Bacilli</taxon>
        <taxon>Bacillales</taxon>
        <taxon>Paenibacillaceae</taxon>
        <taxon>Paenibacillus</taxon>
    </lineage>
</organism>
<dbReference type="EMBL" id="MBTG01000023">
    <property type="protein sequence ID" value="OPH53336.1"/>
    <property type="molecule type" value="Genomic_DNA"/>
</dbReference>
<keyword evidence="3" id="KW-1185">Reference proteome</keyword>
<gene>
    <name evidence="2" type="ORF">BC351_05525</name>
</gene>